<organism evidence="1">
    <name type="scientific">Siphoviridae sp. ctiOl67</name>
    <dbReference type="NCBI Taxonomy" id="2825622"/>
    <lineage>
        <taxon>Viruses</taxon>
        <taxon>Duplodnaviria</taxon>
        <taxon>Heunggongvirae</taxon>
        <taxon>Uroviricota</taxon>
        <taxon>Caudoviricetes</taxon>
    </lineage>
</organism>
<evidence type="ECO:0000313" key="1">
    <source>
        <dbReference type="EMBL" id="DAE18978.1"/>
    </source>
</evidence>
<dbReference type="EMBL" id="BK015666">
    <property type="protein sequence ID" value="DAE18978.1"/>
    <property type="molecule type" value="Genomic_DNA"/>
</dbReference>
<accession>A0A8S5QJ01</accession>
<proteinExistence type="predicted"/>
<reference evidence="1" key="1">
    <citation type="journal article" date="2021" name="Proc. Natl. Acad. Sci. U.S.A.">
        <title>A Catalog of Tens of Thousands of Viruses from Human Metagenomes Reveals Hidden Associations with Chronic Diseases.</title>
        <authorList>
            <person name="Tisza M.J."/>
            <person name="Buck C.B."/>
        </authorList>
    </citation>
    <scope>NUCLEOTIDE SEQUENCE</scope>
    <source>
        <strain evidence="1">CtiOl67</strain>
    </source>
</reference>
<name>A0A8S5QJ01_9CAUD</name>
<protein>
    <submittedName>
        <fullName evidence="1">4Fe-4S single cluster domain protein</fullName>
    </submittedName>
</protein>
<sequence>MRAIFNLYSLDEWRRNFKCDYCSTVKQELW</sequence>